<dbReference type="Gene3D" id="1.10.10.10">
    <property type="entry name" value="Winged helix-like DNA-binding domain superfamily/Winged helix DNA-binding domain"/>
    <property type="match status" value="1"/>
</dbReference>
<dbReference type="InterPro" id="IPR000792">
    <property type="entry name" value="Tscrpt_reg_LuxR_C"/>
</dbReference>
<name>A0A2V4U780_9BURK</name>
<dbReference type="PRINTS" id="PR00038">
    <property type="entry name" value="HTHLUXR"/>
</dbReference>
<dbReference type="AlphaFoldDB" id="A0A2V4U780"/>
<proteinExistence type="predicted"/>
<dbReference type="SUPFAM" id="SSF46894">
    <property type="entry name" value="C-terminal effector domain of the bipartite response regulators"/>
    <property type="match status" value="1"/>
</dbReference>
<dbReference type="GO" id="GO:0006355">
    <property type="term" value="P:regulation of DNA-templated transcription"/>
    <property type="evidence" value="ECO:0007669"/>
    <property type="project" value="InterPro"/>
</dbReference>
<evidence type="ECO:0000313" key="4">
    <source>
        <dbReference type="Proteomes" id="UP000247772"/>
    </source>
</evidence>
<organism evidence="3 4">
    <name type="scientific">Paraburkholderia silvatlantica</name>
    <dbReference type="NCBI Taxonomy" id="321895"/>
    <lineage>
        <taxon>Bacteria</taxon>
        <taxon>Pseudomonadati</taxon>
        <taxon>Pseudomonadota</taxon>
        <taxon>Betaproteobacteria</taxon>
        <taxon>Burkholderiales</taxon>
        <taxon>Burkholderiaceae</taxon>
        <taxon>Paraburkholderia</taxon>
    </lineage>
</organism>
<dbReference type="InterPro" id="IPR016032">
    <property type="entry name" value="Sig_transdc_resp-reg_C-effctor"/>
</dbReference>
<dbReference type="GO" id="GO:0003677">
    <property type="term" value="F:DNA binding"/>
    <property type="evidence" value="ECO:0007669"/>
    <property type="project" value="UniProtKB-KW"/>
</dbReference>
<feature type="domain" description="HTH luxR-type" evidence="2">
    <location>
        <begin position="420"/>
        <end position="485"/>
    </location>
</feature>
<dbReference type="EMBL" id="QJSQ01000021">
    <property type="protein sequence ID" value="PYE18855.1"/>
    <property type="molecule type" value="Genomic_DNA"/>
</dbReference>
<protein>
    <submittedName>
        <fullName evidence="3">DNA-binding CsgD family transcriptional regulator</fullName>
    </submittedName>
</protein>
<evidence type="ECO:0000259" key="2">
    <source>
        <dbReference type="PROSITE" id="PS50043"/>
    </source>
</evidence>
<reference evidence="3 4" key="1">
    <citation type="submission" date="2018-06" db="EMBL/GenBank/DDBJ databases">
        <title>Genomic Encyclopedia of Type Strains, Phase IV (KMG-V): Genome sequencing to study the core and pangenomes of soil and plant-associated prokaryotes.</title>
        <authorList>
            <person name="Whitman W."/>
        </authorList>
    </citation>
    <scope>NUCLEOTIDE SEQUENCE [LARGE SCALE GENOMIC DNA]</scope>
    <source>
        <strain evidence="3 4">SRCL-318</strain>
    </source>
</reference>
<feature type="region of interest" description="Disordered" evidence="1">
    <location>
        <begin position="353"/>
        <end position="373"/>
    </location>
</feature>
<keyword evidence="3" id="KW-0238">DNA-binding</keyword>
<dbReference type="InterPro" id="IPR036388">
    <property type="entry name" value="WH-like_DNA-bd_sf"/>
</dbReference>
<gene>
    <name evidence="3" type="ORF">C7410_12148</name>
</gene>
<comment type="caution">
    <text evidence="3">The sequence shown here is derived from an EMBL/GenBank/DDBJ whole genome shotgun (WGS) entry which is preliminary data.</text>
</comment>
<sequence length="495" mass="54045">MRAAADRLVLFVLSDQNKASAAGYPLDTARNFNGRSSTLTVVSTSISEGRLTGAIASVYSSIVERYAARILPPTVFHNTNNENGVKTNESQYDRLLHLVYDTLDNPCAWKDFCALLREATGVASIHLYAFDRQRDLFSWSDGFALAGAEPLERIRPLYRDDTRLAWLRAYPPGKWLHCGAEPDCAAGFELCPFEEGHRCAALCKLIEQNGLAVMLACRAHAEAGPLPGEHRALLERLTPHLVRAVRLYLRRFALNADTLANRSRPPAMLVSALGEVLHSNEAAQRLLKATSLVRVRGRRITLAAPHHARLLEDIAVSEVRLRNRMSGARAAAARFRALRIVGAADGTPALRAPDAAAATDPHGRTLGGRARAQAPASQQEVLYAFYNVVTADDASASELHAFAALTFYHPRSAPLVDERVLATAFDLSPAEFRIALLLAEGLTQKEIAAHVGVQHDTVRKQLQSIFQKTATRRQPDLLRLLLNLPARGTGAAAEG</sequence>
<dbReference type="PROSITE" id="PS50043">
    <property type="entry name" value="HTH_LUXR_2"/>
    <property type="match status" value="1"/>
</dbReference>
<accession>A0A2V4U780</accession>
<evidence type="ECO:0000313" key="3">
    <source>
        <dbReference type="EMBL" id="PYE18855.1"/>
    </source>
</evidence>
<dbReference type="OrthoDB" id="5497412at2"/>
<dbReference type="SMART" id="SM00421">
    <property type="entry name" value="HTH_LUXR"/>
    <property type="match status" value="1"/>
</dbReference>
<evidence type="ECO:0000256" key="1">
    <source>
        <dbReference type="SAM" id="MobiDB-lite"/>
    </source>
</evidence>
<dbReference type="Proteomes" id="UP000247772">
    <property type="component" value="Unassembled WGS sequence"/>
</dbReference>